<evidence type="ECO:0000259" key="8">
    <source>
        <dbReference type="PROSITE" id="PS50103"/>
    </source>
</evidence>
<dbReference type="PANTHER" id="PTHR12675:SF6">
    <property type="entry name" value="ZINC FINGER CCCH DOMAIN-CONTAINING PROTEIN 10"/>
    <property type="match status" value="1"/>
</dbReference>
<feature type="coiled-coil region" evidence="6">
    <location>
        <begin position="218"/>
        <end position="263"/>
    </location>
</feature>
<dbReference type="STRING" id="451379.A0A0N5ART8"/>
<keyword evidence="6" id="KW-0175">Coiled coil</keyword>
<feature type="region of interest" description="Disordered" evidence="7">
    <location>
        <begin position="272"/>
        <end position="312"/>
    </location>
</feature>
<keyword evidence="9" id="KW-1185">Reference proteome</keyword>
<dbReference type="SUPFAM" id="SSF90229">
    <property type="entry name" value="CCCH zinc finger"/>
    <property type="match status" value="1"/>
</dbReference>
<dbReference type="GO" id="GO:0008270">
    <property type="term" value="F:zinc ion binding"/>
    <property type="evidence" value="ECO:0007669"/>
    <property type="project" value="UniProtKB-KW"/>
</dbReference>
<keyword evidence="4 5" id="KW-0862">Zinc</keyword>
<feature type="zinc finger region" description="C3H1-type" evidence="5">
    <location>
        <begin position="121"/>
        <end position="149"/>
    </location>
</feature>
<feature type="compositionally biased region" description="Low complexity" evidence="7">
    <location>
        <begin position="296"/>
        <end position="312"/>
    </location>
</feature>
<feature type="region of interest" description="Disordered" evidence="7">
    <location>
        <begin position="1"/>
        <end position="27"/>
    </location>
</feature>
<dbReference type="InterPro" id="IPR000571">
    <property type="entry name" value="Znf_CCCH"/>
</dbReference>
<keyword evidence="1 5" id="KW-0479">Metal-binding</keyword>
<dbReference type="InterPro" id="IPR036855">
    <property type="entry name" value="Znf_CCCH_sf"/>
</dbReference>
<evidence type="ECO:0000256" key="4">
    <source>
        <dbReference type="ARBA" id="ARBA00022833"/>
    </source>
</evidence>
<feature type="zinc finger region" description="C3H1-type" evidence="5">
    <location>
        <begin position="26"/>
        <end position="53"/>
    </location>
</feature>
<evidence type="ECO:0000256" key="2">
    <source>
        <dbReference type="ARBA" id="ARBA00022737"/>
    </source>
</evidence>
<dbReference type="AlphaFoldDB" id="A0A0N5ART8"/>
<keyword evidence="2" id="KW-0677">Repeat</keyword>
<dbReference type="FunFam" id="3.30.1370.210:FF:000018">
    <property type="entry name" value="Predicted protein"/>
    <property type="match status" value="1"/>
</dbReference>
<reference evidence="10" key="1">
    <citation type="submission" date="2017-02" db="UniProtKB">
        <authorList>
            <consortium name="WormBaseParasite"/>
        </authorList>
    </citation>
    <scope>IDENTIFICATION</scope>
</reference>
<dbReference type="CDD" id="cd14686">
    <property type="entry name" value="bZIP"/>
    <property type="match status" value="1"/>
</dbReference>
<dbReference type="Gene3D" id="3.30.1370.210">
    <property type="match status" value="2"/>
</dbReference>
<keyword evidence="3 5" id="KW-0863">Zinc-finger</keyword>
<dbReference type="PROSITE" id="PS50103">
    <property type="entry name" value="ZF_C3H1"/>
    <property type="match status" value="2"/>
</dbReference>
<evidence type="ECO:0000256" key="3">
    <source>
        <dbReference type="ARBA" id="ARBA00022771"/>
    </source>
</evidence>
<dbReference type="SMART" id="SM00356">
    <property type="entry name" value="ZnF_C3H1"/>
    <property type="match status" value="3"/>
</dbReference>
<accession>A0A0N5ART8</accession>
<evidence type="ECO:0000256" key="5">
    <source>
        <dbReference type="PROSITE-ProRule" id="PRU00723"/>
    </source>
</evidence>
<feature type="domain" description="C3H1-type" evidence="8">
    <location>
        <begin position="26"/>
        <end position="53"/>
    </location>
</feature>
<organism evidence="9 10">
    <name type="scientific">Syphacia muris</name>
    <dbReference type="NCBI Taxonomy" id="451379"/>
    <lineage>
        <taxon>Eukaryota</taxon>
        <taxon>Metazoa</taxon>
        <taxon>Ecdysozoa</taxon>
        <taxon>Nematoda</taxon>
        <taxon>Chromadorea</taxon>
        <taxon>Rhabditida</taxon>
        <taxon>Spirurina</taxon>
        <taxon>Oxyuridomorpha</taxon>
        <taxon>Oxyuroidea</taxon>
        <taxon>Oxyuridae</taxon>
        <taxon>Syphacia</taxon>
    </lineage>
</organism>
<name>A0A0N5ART8_9BILA</name>
<dbReference type="Proteomes" id="UP000046393">
    <property type="component" value="Unplaced"/>
</dbReference>
<dbReference type="Pfam" id="PF00642">
    <property type="entry name" value="zf-CCCH"/>
    <property type="match status" value="1"/>
</dbReference>
<dbReference type="PANTHER" id="PTHR12675">
    <property type="entry name" value="MUSCLEBLIND-LIKE PROTEIN"/>
    <property type="match status" value="1"/>
</dbReference>
<evidence type="ECO:0000256" key="1">
    <source>
        <dbReference type="ARBA" id="ARBA00022723"/>
    </source>
</evidence>
<proteinExistence type="predicted"/>
<dbReference type="GO" id="GO:0003723">
    <property type="term" value="F:RNA binding"/>
    <property type="evidence" value="ECO:0007669"/>
    <property type="project" value="TreeGrafter"/>
</dbReference>
<sequence length="312" mass="34925">MGEGEDSKVKITKAETKSEDKKSNGTQRDDVCRDFLKNICNRGSRCKFYHPENIERQRGRDTSPSGREYNFCIDFQNRGCQRENCRFVHAHRDDVDRYKQTGEVTLNLARAIAAVHNGDTINGIPFCKEFQTGSCSRGAQRCRYWHINIEEERERRRRQSRGIPPLPGPHARGAMGAAAGINAPFGPLPFMSGGARRPLPYGGGGEACDSLAAFSAKRARYELGAEDYIRELERKNAELSKEVESLKRELQHERERYEDLFVLFRQGRTGGQSVGVPPVANEAYGSGSSNGGSGGYYPNSSWSSSSRSQWTQ</sequence>
<evidence type="ECO:0000256" key="6">
    <source>
        <dbReference type="SAM" id="Coils"/>
    </source>
</evidence>
<evidence type="ECO:0000313" key="10">
    <source>
        <dbReference type="WBParaSite" id="SMUV_0000748101-mRNA-1"/>
    </source>
</evidence>
<protein>
    <submittedName>
        <fullName evidence="10">Zinc finger CCCH domain-containing protein 10</fullName>
    </submittedName>
</protein>
<dbReference type="WBParaSite" id="SMUV_0000748101-mRNA-1">
    <property type="protein sequence ID" value="SMUV_0000748101-mRNA-1"/>
    <property type="gene ID" value="SMUV_0000748101"/>
</dbReference>
<feature type="domain" description="C3H1-type" evidence="8">
    <location>
        <begin position="121"/>
        <end position="149"/>
    </location>
</feature>
<evidence type="ECO:0000256" key="7">
    <source>
        <dbReference type="SAM" id="MobiDB-lite"/>
    </source>
</evidence>
<evidence type="ECO:0000313" key="9">
    <source>
        <dbReference type="Proteomes" id="UP000046393"/>
    </source>
</evidence>
<dbReference type="GO" id="GO:0043484">
    <property type="term" value="P:regulation of RNA splicing"/>
    <property type="evidence" value="ECO:0007669"/>
    <property type="project" value="TreeGrafter"/>
</dbReference>